<reference evidence="2" key="1">
    <citation type="journal article" date="2012" name="Nat. Genet.">
        <title>Whole-genome sequence of Schistosoma haematobium.</title>
        <authorList>
            <person name="Young N.D."/>
            <person name="Jex A.R."/>
            <person name="Li B."/>
            <person name="Liu S."/>
            <person name="Yang L."/>
            <person name="Xiong Z."/>
            <person name="Li Y."/>
            <person name="Cantacessi C."/>
            <person name="Hall R.S."/>
            <person name="Xu X."/>
            <person name="Chen F."/>
            <person name="Wu X."/>
            <person name="Zerlotini A."/>
            <person name="Oliveira G."/>
            <person name="Hofmann A."/>
            <person name="Zhang G."/>
            <person name="Fang X."/>
            <person name="Kang Y."/>
            <person name="Campbell B.E."/>
            <person name="Loukas A."/>
            <person name="Ranganathan S."/>
            <person name="Rollinson D."/>
            <person name="Rinaldi G."/>
            <person name="Brindley P.J."/>
            <person name="Yang H."/>
            <person name="Wang J."/>
            <person name="Wang J."/>
            <person name="Gasser R.B."/>
        </authorList>
    </citation>
    <scope>NUCLEOTIDE SEQUENCE [LARGE SCALE GENOMIC DNA]</scope>
</reference>
<dbReference type="GeneID" id="24593660"/>
<name>A0A094ZXJ0_SCHHA</name>
<accession>A0A094ZXJ0</accession>
<dbReference type="AlphaFoldDB" id="A0A094ZXJ0"/>
<dbReference type="GO" id="GO:0005840">
    <property type="term" value="C:ribosome"/>
    <property type="evidence" value="ECO:0007669"/>
    <property type="project" value="UniProtKB-KW"/>
</dbReference>
<proteinExistence type="predicted"/>
<reference evidence="1" key="3">
    <citation type="submission" date="2021-06" db="EMBL/GenBank/DDBJ databases">
        <title>Chromosome-level genome assembly for S. haematobium.</title>
        <authorList>
            <person name="Stroehlein A.J."/>
        </authorList>
    </citation>
    <scope>NUCLEOTIDE SEQUENCE</scope>
</reference>
<dbReference type="KEGG" id="shx:MS3_00001914"/>
<reference evidence="1" key="4">
    <citation type="journal article" date="2022" name="PLoS Pathog.">
        <title>Chromosome-level genome of Schistosoma haematobium underpins genome-wide explorations of molecular variation.</title>
        <authorList>
            <person name="Stroehlein A.J."/>
            <person name="Korhonen P.K."/>
            <person name="Lee V.V."/>
            <person name="Ralph S.A."/>
            <person name="Mentink-Kane M."/>
            <person name="You H."/>
            <person name="McManus D.P."/>
            <person name="Tchuente L.T."/>
            <person name="Stothard J.R."/>
            <person name="Kaur P."/>
            <person name="Dudchenko O."/>
            <person name="Aiden E.L."/>
            <person name="Yang B."/>
            <person name="Yang H."/>
            <person name="Emery A.M."/>
            <person name="Webster B.L."/>
            <person name="Brindley P.J."/>
            <person name="Rollinson D."/>
            <person name="Chang B.C.H."/>
            <person name="Gasser R.B."/>
            <person name="Young N.D."/>
        </authorList>
    </citation>
    <scope>NUCLEOTIDE SEQUENCE</scope>
</reference>
<sequence length="146" mass="17161">MQCTRLIPSSLVSNKSQSIRTINVAMGPLRSRQKIAFKTRYHWMLDLKKSKARAKYPWIPREPTTSMEIYGQKIIFPEMYLDFIVPNNLDKCELKPYVSWQSKLIEEGPLTAEVLFNNRYSQKITEMFRNGASNEEIMEYLKNTNC</sequence>
<protein>
    <submittedName>
        <fullName evidence="2">39S ribosomal protein L41, mitochondrial</fullName>
    </submittedName>
</protein>
<evidence type="ECO:0000313" key="2">
    <source>
        <dbReference type="EMBL" id="KGB37894.1"/>
    </source>
</evidence>
<evidence type="ECO:0000313" key="1">
    <source>
        <dbReference type="EMBL" id="KAH9596114.1"/>
    </source>
</evidence>
<keyword evidence="3" id="KW-1185">Reference proteome</keyword>
<dbReference type="Proteomes" id="UP000471633">
    <property type="component" value="Unassembled WGS sequence"/>
</dbReference>
<dbReference type="CTD" id="64975"/>
<organism evidence="2">
    <name type="scientific">Schistosoma haematobium</name>
    <name type="common">Blood fluke</name>
    <dbReference type="NCBI Taxonomy" id="6185"/>
    <lineage>
        <taxon>Eukaryota</taxon>
        <taxon>Metazoa</taxon>
        <taxon>Spiralia</taxon>
        <taxon>Lophotrochozoa</taxon>
        <taxon>Platyhelminthes</taxon>
        <taxon>Trematoda</taxon>
        <taxon>Digenea</taxon>
        <taxon>Strigeidida</taxon>
        <taxon>Schistosomatoidea</taxon>
        <taxon>Schistosomatidae</taxon>
        <taxon>Schistosoma</taxon>
    </lineage>
</organism>
<dbReference type="EMBL" id="KL250943">
    <property type="protein sequence ID" value="KGB37894.1"/>
    <property type="molecule type" value="Genomic_DNA"/>
</dbReference>
<keyword evidence="2" id="KW-0689">Ribosomal protein</keyword>
<gene>
    <name evidence="1" type="primary">MRPL41</name>
    <name evidence="1" type="ORF">MS3_00001914</name>
    <name evidence="2" type="ORF">MS3_06259</name>
</gene>
<dbReference type="RefSeq" id="XP_012797655.1">
    <property type="nucleotide sequence ID" value="XM_012942201.3"/>
</dbReference>
<dbReference type="STRING" id="6185.A0A094ZXJ0"/>
<evidence type="ECO:0000313" key="3">
    <source>
        <dbReference type="Proteomes" id="UP000471633"/>
    </source>
</evidence>
<feature type="non-terminal residue" evidence="2">
    <location>
        <position position="146"/>
    </location>
</feature>
<keyword evidence="2" id="KW-0687">Ribonucleoprotein</keyword>
<dbReference type="EMBL" id="AMPZ03000001">
    <property type="protein sequence ID" value="KAH9596114.1"/>
    <property type="molecule type" value="Genomic_DNA"/>
</dbReference>
<reference evidence="1" key="2">
    <citation type="journal article" date="2019" name="Gigascience">
        <title>High-quality Schistosoma haematobium genome achieved by single-molecule and long-range sequencing.</title>
        <authorList>
            <person name="Stroehlein A.J."/>
            <person name="Korhonen P.K."/>
            <person name="Chong T.M."/>
            <person name="Lim Y.L."/>
            <person name="Chan K.G."/>
            <person name="Webster B."/>
            <person name="Rollinson D."/>
            <person name="Brindley P.J."/>
            <person name="Gasser R.B."/>
            <person name="Young N.D."/>
        </authorList>
    </citation>
    <scope>NUCLEOTIDE SEQUENCE</scope>
</reference>